<dbReference type="PANTHER" id="PTHR46580:SF2">
    <property type="entry name" value="MAM DOMAIN-CONTAINING PROTEIN"/>
    <property type="match status" value="1"/>
</dbReference>
<reference evidence="2" key="1">
    <citation type="submission" date="2021-02" db="EMBL/GenBank/DDBJ databases">
        <authorList>
            <person name="Nowell W R."/>
        </authorList>
    </citation>
    <scope>NUCLEOTIDE SEQUENCE</scope>
</reference>
<evidence type="ECO:0000256" key="1">
    <source>
        <dbReference type="ARBA" id="ARBA00022729"/>
    </source>
</evidence>
<organism evidence="2 3">
    <name type="scientific">Adineta steineri</name>
    <dbReference type="NCBI Taxonomy" id="433720"/>
    <lineage>
        <taxon>Eukaryota</taxon>
        <taxon>Metazoa</taxon>
        <taxon>Spiralia</taxon>
        <taxon>Gnathifera</taxon>
        <taxon>Rotifera</taxon>
        <taxon>Eurotatoria</taxon>
        <taxon>Bdelloidea</taxon>
        <taxon>Adinetida</taxon>
        <taxon>Adinetidae</taxon>
        <taxon>Adineta</taxon>
    </lineage>
</organism>
<dbReference type="Gene3D" id="2.30.30.100">
    <property type="match status" value="2"/>
</dbReference>
<dbReference type="AlphaFoldDB" id="A0A814LFL7"/>
<dbReference type="InterPro" id="IPR013517">
    <property type="entry name" value="FG-GAP"/>
</dbReference>
<evidence type="ECO:0000313" key="3">
    <source>
        <dbReference type="Proteomes" id="UP000663860"/>
    </source>
</evidence>
<accession>A0A814LFL7</accession>
<gene>
    <name evidence="2" type="ORF">IZO911_LOCUS21119</name>
</gene>
<dbReference type="InterPro" id="IPR028994">
    <property type="entry name" value="Integrin_alpha_N"/>
</dbReference>
<dbReference type="EMBL" id="CAJNOE010000225">
    <property type="protein sequence ID" value="CAF1065505.1"/>
    <property type="molecule type" value="Genomic_DNA"/>
</dbReference>
<comment type="caution">
    <text evidence="2">The sequence shown here is derived from an EMBL/GenBank/DDBJ whole genome shotgun (WGS) entry which is preliminary data.</text>
</comment>
<dbReference type="Pfam" id="PF13517">
    <property type="entry name" value="FG-GAP_3"/>
    <property type="match status" value="3"/>
</dbReference>
<dbReference type="Proteomes" id="UP000663860">
    <property type="component" value="Unassembled WGS sequence"/>
</dbReference>
<proteinExistence type="predicted"/>
<dbReference type="Gene3D" id="2.40.128.340">
    <property type="match status" value="1"/>
</dbReference>
<evidence type="ECO:0000313" key="2">
    <source>
        <dbReference type="EMBL" id="CAF1065505.1"/>
    </source>
</evidence>
<dbReference type="Gene3D" id="2.130.10.130">
    <property type="entry name" value="Integrin alpha, N-terminal"/>
    <property type="match status" value="1"/>
</dbReference>
<dbReference type="PANTHER" id="PTHR46580">
    <property type="entry name" value="SENSOR KINASE-RELATED"/>
    <property type="match status" value="1"/>
</dbReference>
<protein>
    <submittedName>
        <fullName evidence="2">Uncharacterized protein</fullName>
    </submittedName>
</protein>
<dbReference type="SUPFAM" id="SSF69318">
    <property type="entry name" value="Integrin alpha N-terminal domain"/>
    <property type="match status" value="1"/>
</dbReference>
<name>A0A814LFL7_9BILA</name>
<sequence length="597" mass="64351">MNSSETIPIRGLKIGCTPSESFLLSNLACFYDQSCINLIQQYTNYTNVISSTNSSISLSITKSQFSINTTIAELINDLFVEEWATNINYSSYYEQCSPLLCSYTYSKQINPLYTITLILGLQGGLTIVLKWICPKIVRTAAKVYHRRKKQTNIVFPVGSLPITTTQTVNINVHSSTSDAEQISNDVTSQDVHGGAAAAANATVAAVRQQLLSYCRGSGAVATVPSCQLQFQPIKIDVGYDSPILRSPTVADFNNDGRLDLAFISESYTAMNLMVGNGDGTLTLQWTFSAGSLAYLWDVTFGDLNGDSILDLIFIDQNANHVGIFFGYGNGTFDTLTTLSTGDKSYPYGITVANFDGDNYLDIAVANLYGNNFGVFFGKGNRTFSAQTTFATGFSSLPIFIVAADFNNDGYIDIAVVNYVDRNIGVFLGHGNGTFDAQQTSFTGGYYYVTGFAIGDFNSDGHLDAAFPYEYSNSDAGVLGMLFGCGNATLNERKIFNMGTALVESHITVGDFNGDGHLDVVVCSGVNLGLNVLVGDGNGNFGLQTMTWNQSSGSSVTLNVGDFNGDSYQDIVYADDSGNLNDVFVFVLDDGTVESVED</sequence>
<keyword evidence="1" id="KW-0732">Signal</keyword>